<dbReference type="SUPFAM" id="SSF51556">
    <property type="entry name" value="Metallo-dependent hydrolases"/>
    <property type="match status" value="1"/>
</dbReference>
<dbReference type="GO" id="GO:0016811">
    <property type="term" value="F:hydrolase activity, acting on carbon-nitrogen (but not peptide) bonds, in linear amides"/>
    <property type="evidence" value="ECO:0007669"/>
    <property type="project" value="InterPro"/>
</dbReference>
<dbReference type="RefSeq" id="WP_208098192.1">
    <property type="nucleotide sequence ID" value="NZ_JAGDYM010000011.1"/>
</dbReference>
<dbReference type="InterPro" id="IPR050378">
    <property type="entry name" value="Metallo-dep_Hydrolases_sf"/>
</dbReference>
<gene>
    <name evidence="2" type="ORF">J4H92_10810</name>
</gene>
<dbReference type="Pfam" id="PF07969">
    <property type="entry name" value="Amidohydro_3"/>
    <property type="match status" value="1"/>
</dbReference>
<organism evidence="2 3">
    <name type="scientific">Leucobacter weissii</name>
    <dbReference type="NCBI Taxonomy" id="1983706"/>
    <lineage>
        <taxon>Bacteria</taxon>
        <taxon>Bacillati</taxon>
        <taxon>Actinomycetota</taxon>
        <taxon>Actinomycetes</taxon>
        <taxon>Micrococcales</taxon>
        <taxon>Microbacteriaceae</taxon>
        <taxon>Leucobacter</taxon>
    </lineage>
</organism>
<sequence>MNDGFLITGGTVLDGSGRPAVRRDVRLRGGLIAGVADRLDPAPGETVVDAAGLEILPGFVDVHAHDDAALLRPGAMDPKLSQGVTTTVIGNCGHGCAPTGDRAMIEEYSRAVLGDFPAQRFDTFPRFLSALDRAPLRTHAIALVPHGPLRAAVLGPQRRAARDEEVDAICGGLDDALAAGAAGLSLGLMYSPGNAAGPEELRRIAGTVAKRGKLLVAHIRNEADHLERSLREFLDLGRGTDCALHVSHLKVTGPDNFGTMPRIIALLDEARAAGLDVTADVYPYSAGSTTAITLFPSWAADRGAASLLEALEDPAARRRILDEVRAPWEGPLENYFASLGPANLLLAGFALAEHAEHEGRSLAQIAELRGQDAAECLADLMLAEEAGLTVVLFQTDIAGMETALSWPHTLVGSDGLPRERGYVHPRLFGTFPRVLSRYAGPGAPLSREEAVHRMSSASARRFGLAERRIAPGCAADLQIIDPAVYRDTADFGDPRGLTAGLEQVFLAGRPAWRSGRPTGVDAGVAYRIDEIGRTS</sequence>
<comment type="caution">
    <text evidence="2">The sequence shown here is derived from an EMBL/GenBank/DDBJ whole genome shotgun (WGS) entry which is preliminary data.</text>
</comment>
<dbReference type="InterPro" id="IPR013108">
    <property type="entry name" value="Amidohydro_3"/>
</dbReference>
<accession>A0A939MKH8</accession>
<proteinExistence type="predicted"/>
<dbReference type="InterPro" id="IPR032466">
    <property type="entry name" value="Metal_Hydrolase"/>
</dbReference>
<reference evidence="2" key="1">
    <citation type="submission" date="2021-03" db="EMBL/GenBank/DDBJ databases">
        <title>Leucobacter chromiisoli sp. nov., isolated from chromium-containing soil of chemical plant.</title>
        <authorList>
            <person name="Xu Z."/>
        </authorList>
    </citation>
    <scope>NUCLEOTIDE SEQUENCE</scope>
    <source>
        <strain evidence="2">S27</strain>
    </source>
</reference>
<dbReference type="PANTHER" id="PTHR11647:SF1">
    <property type="entry name" value="COLLAPSIN RESPONSE MEDIATOR PROTEIN"/>
    <property type="match status" value="1"/>
</dbReference>
<protein>
    <submittedName>
        <fullName evidence="2">Amidohydrolase family protein</fullName>
    </submittedName>
</protein>
<dbReference type="Gene3D" id="3.20.20.140">
    <property type="entry name" value="Metal-dependent hydrolases"/>
    <property type="match status" value="1"/>
</dbReference>
<dbReference type="Proteomes" id="UP000664382">
    <property type="component" value="Unassembled WGS sequence"/>
</dbReference>
<name>A0A939MKH8_9MICO</name>
<dbReference type="Gene3D" id="2.30.40.10">
    <property type="entry name" value="Urease, subunit C, domain 1"/>
    <property type="match status" value="1"/>
</dbReference>
<dbReference type="InterPro" id="IPR023100">
    <property type="entry name" value="D-aminoacylase_insert_dom_sf"/>
</dbReference>
<evidence type="ECO:0000259" key="1">
    <source>
        <dbReference type="Pfam" id="PF07969"/>
    </source>
</evidence>
<feature type="domain" description="Amidohydrolase 3" evidence="1">
    <location>
        <begin position="47"/>
        <end position="510"/>
    </location>
</feature>
<dbReference type="InterPro" id="IPR011059">
    <property type="entry name" value="Metal-dep_hydrolase_composite"/>
</dbReference>
<dbReference type="Gene3D" id="3.30.1490.130">
    <property type="entry name" value="D-aminoacylase. Domain 3"/>
    <property type="match status" value="1"/>
</dbReference>
<dbReference type="AlphaFoldDB" id="A0A939MKH8"/>
<dbReference type="PANTHER" id="PTHR11647">
    <property type="entry name" value="HYDRANTOINASE/DIHYDROPYRIMIDINASE FAMILY MEMBER"/>
    <property type="match status" value="1"/>
</dbReference>
<dbReference type="SUPFAM" id="SSF51338">
    <property type="entry name" value="Composite domain of metallo-dependent hydrolases"/>
    <property type="match status" value="1"/>
</dbReference>
<dbReference type="EMBL" id="JAGDYM010000011">
    <property type="protein sequence ID" value="MBO1902438.1"/>
    <property type="molecule type" value="Genomic_DNA"/>
</dbReference>
<evidence type="ECO:0000313" key="2">
    <source>
        <dbReference type="EMBL" id="MBO1902438.1"/>
    </source>
</evidence>
<evidence type="ECO:0000313" key="3">
    <source>
        <dbReference type="Proteomes" id="UP000664382"/>
    </source>
</evidence>
<keyword evidence="3" id="KW-1185">Reference proteome</keyword>